<dbReference type="AlphaFoldDB" id="A0A1J9P7N9"/>
<name>A0A1J9P7N9_9EURO</name>
<dbReference type="VEuPathDB" id="FungiDB:AJ78_07239"/>
<organism evidence="2 3">
    <name type="scientific">Emergomyces pasteurianus Ep9510</name>
    <dbReference type="NCBI Taxonomy" id="1447872"/>
    <lineage>
        <taxon>Eukaryota</taxon>
        <taxon>Fungi</taxon>
        <taxon>Dikarya</taxon>
        <taxon>Ascomycota</taxon>
        <taxon>Pezizomycotina</taxon>
        <taxon>Eurotiomycetes</taxon>
        <taxon>Eurotiomycetidae</taxon>
        <taxon>Onygenales</taxon>
        <taxon>Ajellomycetaceae</taxon>
        <taxon>Emergomyces</taxon>
    </lineage>
</organism>
<reference evidence="2 3" key="1">
    <citation type="submission" date="2015-07" db="EMBL/GenBank/DDBJ databases">
        <title>Emmonsia species relationships and genome sequence.</title>
        <authorList>
            <consortium name="The Broad Institute Genomics Platform"/>
            <person name="Cuomo C.A."/>
            <person name="Munoz J.F."/>
            <person name="Imamovic A."/>
            <person name="Priest M.E."/>
            <person name="Young S."/>
            <person name="Clay O.K."/>
            <person name="McEwen J.G."/>
        </authorList>
    </citation>
    <scope>NUCLEOTIDE SEQUENCE [LARGE SCALE GENOMIC DNA]</scope>
    <source>
        <strain evidence="2 3">UAMH 9510</strain>
    </source>
</reference>
<evidence type="ECO:0000313" key="3">
    <source>
        <dbReference type="Proteomes" id="UP000182235"/>
    </source>
</evidence>
<comment type="caution">
    <text evidence="2">The sequence shown here is derived from an EMBL/GenBank/DDBJ whole genome shotgun (WGS) entry which is preliminary data.</text>
</comment>
<accession>A0A1J9P7N9</accession>
<proteinExistence type="predicted"/>
<dbReference type="Proteomes" id="UP000182235">
    <property type="component" value="Unassembled WGS sequence"/>
</dbReference>
<gene>
    <name evidence="2" type="ORF">AJ78_07239</name>
</gene>
<evidence type="ECO:0000313" key="2">
    <source>
        <dbReference type="EMBL" id="OJD12118.1"/>
    </source>
</evidence>
<evidence type="ECO:0000256" key="1">
    <source>
        <dbReference type="SAM" id="MobiDB-lite"/>
    </source>
</evidence>
<dbReference type="OrthoDB" id="10584341at2759"/>
<keyword evidence="3" id="KW-1185">Reference proteome</keyword>
<feature type="region of interest" description="Disordered" evidence="1">
    <location>
        <begin position="1"/>
        <end position="26"/>
    </location>
</feature>
<sequence length="197" mass="22156">MPQSWIVKRLRSDSPSGQSSSGMKKGHNPMSRLYVLLRDAYCSSFRLSNESFYYACKACGQQPTQPVGGSVSSSQFADSSHRFRVTCTREFSVVQSMDFSGGTYVSGRTIFITSKNGISFSQTIFSPSNVQARGETWNLCLGWSRPFEGKGEERKPSELRRNIAHGTQPDIEAENWRKNHLSVPIPRPPFSYFIGEY</sequence>
<protein>
    <submittedName>
        <fullName evidence="2">Uncharacterized protein</fullName>
    </submittedName>
</protein>
<dbReference type="EMBL" id="LGRN01000446">
    <property type="protein sequence ID" value="OJD12118.1"/>
    <property type="molecule type" value="Genomic_DNA"/>
</dbReference>